<protein>
    <submittedName>
        <fullName evidence="2">Uncharacterized protein</fullName>
    </submittedName>
</protein>
<feature type="region of interest" description="Disordered" evidence="1">
    <location>
        <begin position="188"/>
        <end position="210"/>
    </location>
</feature>
<name>A0ABD5S3G2_9EURY</name>
<evidence type="ECO:0000313" key="3">
    <source>
        <dbReference type="Proteomes" id="UP001596328"/>
    </source>
</evidence>
<evidence type="ECO:0000256" key="1">
    <source>
        <dbReference type="SAM" id="MobiDB-lite"/>
    </source>
</evidence>
<accession>A0ABD5S3G2</accession>
<keyword evidence="3" id="KW-1185">Reference proteome</keyword>
<comment type="caution">
    <text evidence="2">The sequence shown here is derived from an EMBL/GenBank/DDBJ whole genome shotgun (WGS) entry which is preliminary data.</text>
</comment>
<sequence length="299" mass="32580">TPRDDDSSTTAGPDAPTDVGRFPKESDCPPLGADRVVCFDEVDPDLQPIILSPSATSGTLPRAQFAFTLRNDAEVAFESNFYHWRLLKRVGGEWFRVAPTYWPEPLHTLKPDGRHTWSVAVDNGPLAESRDLHAEGTEDLTLVGLGGGEYAFGVTGSFRGDDRRIALLSQFSLAGDPLDLTPTTLVTGTERDGDRVTVDTKPNPNGASGPAAFVVERVEDPKEDVPRAIPEQLVRDSRFRDTLPFFEEGVRTVRLRRPRGGRGSVGSWGSGDGATFEYRGTVYRTREVESTNATTGTTA</sequence>
<dbReference type="AlphaFoldDB" id="A0ABD5S3G2"/>
<feature type="compositionally biased region" description="Basic and acidic residues" evidence="1">
    <location>
        <begin position="189"/>
        <end position="198"/>
    </location>
</feature>
<feature type="non-terminal residue" evidence="2">
    <location>
        <position position="1"/>
    </location>
</feature>
<dbReference type="Proteomes" id="UP001596328">
    <property type="component" value="Unassembled WGS sequence"/>
</dbReference>
<reference evidence="2 3" key="1">
    <citation type="journal article" date="2019" name="Int. J. Syst. Evol. Microbiol.">
        <title>The Global Catalogue of Microorganisms (GCM) 10K type strain sequencing project: providing services to taxonomists for standard genome sequencing and annotation.</title>
        <authorList>
            <consortium name="The Broad Institute Genomics Platform"/>
            <consortium name="The Broad Institute Genome Sequencing Center for Infectious Disease"/>
            <person name="Wu L."/>
            <person name="Ma J."/>
        </authorList>
    </citation>
    <scope>NUCLEOTIDE SEQUENCE [LARGE SCALE GENOMIC DNA]</scope>
    <source>
        <strain evidence="2 3">NBRC 111368</strain>
    </source>
</reference>
<gene>
    <name evidence="2" type="ORF">ACFQE1_17825</name>
</gene>
<dbReference type="EMBL" id="JBHSWU010000944">
    <property type="protein sequence ID" value="MFC6726189.1"/>
    <property type="molecule type" value="Genomic_DNA"/>
</dbReference>
<proteinExistence type="predicted"/>
<feature type="region of interest" description="Disordered" evidence="1">
    <location>
        <begin position="1"/>
        <end position="27"/>
    </location>
</feature>
<organism evidence="2 3">
    <name type="scientific">Halobium palmae</name>
    <dbReference type="NCBI Taxonomy" id="1776492"/>
    <lineage>
        <taxon>Archaea</taxon>
        <taxon>Methanobacteriati</taxon>
        <taxon>Methanobacteriota</taxon>
        <taxon>Stenosarchaea group</taxon>
        <taxon>Halobacteria</taxon>
        <taxon>Halobacteriales</taxon>
        <taxon>Haloferacaceae</taxon>
        <taxon>Halobium</taxon>
    </lineage>
</organism>
<evidence type="ECO:0000313" key="2">
    <source>
        <dbReference type="EMBL" id="MFC6726189.1"/>
    </source>
</evidence>